<protein>
    <recommendedName>
        <fullName evidence="2">CCHC-type domain-containing protein</fullName>
    </recommendedName>
</protein>
<dbReference type="Proteomes" id="UP000499080">
    <property type="component" value="Unassembled WGS sequence"/>
</dbReference>
<dbReference type="GO" id="GO:0008270">
    <property type="term" value="F:zinc ion binding"/>
    <property type="evidence" value="ECO:0007669"/>
    <property type="project" value="UniProtKB-KW"/>
</dbReference>
<name>A0A4Y2P7X1_ARAVE</name>
<organism evidence="3 4">
    <name type="scientific">Araneus ventricosus</name>
    <name type="common">Orbweaver spider</name>
    <name type="synonym">Epeira ventricosa</name>
    <dbReference type="NCBI Taxonomy" id="182803"/>
    <lineage>
        <taxon>Eukaryota</taxon>
        <taxon>Metazoa</taxon>
        <taxon>Ecdysozoa</taxon>
        <taxon>Arthropoda</taxon>
        <taxon>Chelicerata</taxon>
        <taxon>Arachnida</taxon>
        <taxon>Araneae</taxon>
        <taxon>Araneomorphae</taxon>
        <taxon>Entelegynae</taxon>
        <taxon>Araneoidea</taxon>
        <taxon>Araneidae</taxon>
        <taxon>Araneus</taxon>
    </lineage>
</organism>
<dbReference type="EMBL" id="BGPR01010500">
    <property type="protein sequence ID" value="GBN46500.1"/>
    <property type="molecule type" value="Genomic_DNA"/>
</dbReference>
<comment type="caution">
    <text evidence="3">The sequence shown here is derived from an EMBL/GenBank/DDBJ whole genome shotgun (WGS) entry which is preliminary data.</text>
</comment>
<keyword evidence="1" id="KW-0863">Zinc-finger</keyword>
<keyword evidence="1" id="KW-0479">Metal-binding</keyword>
<accession>A0A4Y2P7X1</accession>
<proteinExistence type="predicted"/>
<evidence type="ECO:0000259" key="2">
    <source>
        <dbReference type="PROSITE" id="PS50158"/>
    </source>
</evidence>
<dbReference type="PROSITE" id="PS50158">
    <property type="entry name" value="ZF_CCHC"/>
    <property type="match status" value="1"/>
</dbReference>
<gene>
    <name evidence="3" type="ORF">AVEN_11416_1</name>
</gene>
<feature type="domain" description="CCHC-type" evidence="2">
    <location>
        <begin position="4"/>
        <end position="19"/>
    </location>
</feature>
<keyword evidence="1" id="KW-0862">Zinc</keyword>
<reference evidence="3 4" key="1">
    <citation type="journal article" date="2019" name="Sci. Rep.">
        <title>Orb-weaving spider Araneus ventricosus genome elucidates the spidroin gene catalogue.</title>
        <authorList>
            <person name="Kono N."/>
            <person name="Nakamura H."/>
            <person name="Ohtoshi R."/>
            <person name="Moran D.A.P."/>
            <person name="Shinohara A."/>
            <person name="Yoshida Y."/>
            <person name="Fujiwara M."/>
            <person name="Mori M."/>
            <person name="Tomita M."/>
            <person name="Arakawa K."/>
        </authorList>
    </citation>
    <scope>NUCLEOTIDE SEQUENCE [LARGE SCALE GENOMIC DNA]</scope>
</reference>
<evidence type="ECO:0000313" key="3">
    <source>
        <dbReference type="EMBL" id="GBN46500.1"/>
    </source>
</evidence>
<dbReference type="GO" id="GO:0003676">
    <property type="term" value="F:nucleic acid binding"/>
    <property type="evidence" value="ECO:0007669"/>
    <property type="project" value="InterPro"/>
</dbReference>
<dbReference type="AlphaFoldDB" id="A0A4Y2P7X1"/>
<keyword evidence="4" id="KW-1185">Reference proteome</keyword>
<evidence type="ECO:0000313" key="4">
    <source>
        <dbReference type="Proteomes" id="UP000499080"/>
    </source>
</evidence>
<dbReference type="OrthoDB" id="6783748at2759"/>
<evidence type="ECO:0000256" key="1">
    <source>
        <dbReference type="PROSITE-ProRule" id="PRU00047"/>
    </source>
</evidence>
<dbReference type="InterPro" id="IPR001878">
    <property type="entry name" value="Znf_CCHC"/>
</dbReference>
<sequence>MLTCYGCGKPGYIKAKCPSCTTREKCSSSSTTLYTRYASASPTALLDIRIGDIHGRVCADTGATRSIAGELMFNLLRERGVDFQKIEVTMALADGRWKLTPPGVH</sequence>